<comment type="similarity">
    <text evidence="3">Belongs to the CRBN family.</text>
</comment>
<evidence type="ECO:0000256" key="5">
    <source>
        <dbReference type="ARBA" id="ARBA00022723"/>
    </source>
</evidence>
<dbReference type="OrthoDB" id="267517at2759"/>
<dbReference type="InterPro" id="IPR004910">
    <property type="entry name" value="Yippee/Mis18/Cereblon"/>
</dbReference>
<dbReference type="InterPro" id="IPR034750">
    <property type="entry name" value="CULT"/>
</dbReference>
<keyword evidence="7" id="KW-0862">Zinc</keyword>
<evidence type="ECO:0000256" key="3">
    <source>
        <dbReference type="ARBA" id="ARBA00005293"/>
    </source>
</evidence>
<evidence type="ECO:0000313" key="15">
    <source>
        <dbReference type="Proteomes" id="UP000494040"/>
    </source>
</evidence>
<dbReference type="KEGG" id="clec:106662353"/>
<keyword evidence="15" id="KW-1185">Reference proteome</keyword>
<dbReference type="Proteomes" id="UP000494040">
    <property type="component" value="Unassembled WGS sequence"/>
</dbReference>
<keyword evidence="8" id="KW-0832">Ubl conjugation</keyword>
<dbReference type="Gene3D" id="1.20.58.1480">
    <property type="match status" value="1"/>
</dbReference>
<dbReference type="InterPro" id="IPR003111">
    <property type="entry name" value="Lon_prtase_N"/>
</dbReference>
<dbReference type="UniPathway" id="UPA00143"/>
<dbReference type="SUPFAM" id="SSF88697">
    <property type="entry name" value="PUA domain-like"/>
    <property type="match status" value="1"/>
</dbReference>
<dbReference type="InterPro" id="IPR015947">
    <property type="entry name" value="PUA-like_sf"/>
</dbReference>
<evidence type="ECO:0000256" key="12">
    <source>
        <dbReference type="ARBA" id="ARBA00046796"/>
    </source>
</evidence>
<dbReference type="RefSeq" id="XP_014241892.1">
    <property type="nucleotide sequence ID" value="XM_014386406.2"/>
</dbReference>
<keyword evidence="6" id="KW-0833">Ubl conjugation pathway</keyword>
<proteinExistence type="inferred from homology"/>
<dbReference type="GeneID" id="106662353"/>
<evidence type="ECO:0000256" key="9">
    <source>
        <dbReference type="ARBA" id="ARBA00023242"/>
    </source>
</evidence>
<evidence type="ECO:0000256" key="8">
    <source>
        <dbReference type="ARBA" id="ARBA00022843"/>
    </source>
</evidence>
<keyword evidence="9" id="KW-0539">Nucleus</keyword>
<dbReference type="CDD" id="cd15777">
    <property type="entry name" value="CRBN_C_like"/>
    <property type="match status" value="1"/>
</dbReference>
<dbReference type="GO" id="GO:0016567">
    <property type="term" value="P:protein ubiquitination"/>
    <property type="evidence" value="ECO:0007669"/>
    <property type="project" value="UniProtKB-UniPathway"/>
</dbReference>
<evidence type="ECO:0000256" key="6">
    <source>
        <dbReference type="ARBA" id="ARBA00022786"/>
    </source>
</evidence>
<comment type="subunit">
    <text evidence="12">Likely a component of a DCX (DDB1-CUL4-X-box) protein ligase complex. May interact with pic/DDB1.</text>
</comment>
<dbReference type="Pfam" id="PF03226">
    <property type="entry name" value="Yippee-Mis18"/>
    <property type="match status" value="1"/>
</dbReference>
<dbReference type="Gene3D" id="2.170.150.20">
    <property type="entry name" value="Peptide methionine sulfoxide reductase"/>
    <property type="match status" value="1"/>
</dbReference>
<dbReference type="SMART" id="SM00464">
    <property type="entry name" value="LON"/>
    <property type="match status" value="1"/>
</dbReference>
<evidence type="ECO:0000256" key="7">
    <source>
        <dbReference type="ARBA" id="ARBA00022833"/>
    </source>
</evidence>
<evidence type="ECO:0000256" key="10">
    <source>
        <dbReference type="ARBA" id="ARBA00030079"/>
    </source>
</evidence>
<dbReference type="OMA" id="AYQMYDS"/>
<accession>A0A8I6RB51</accession>
<dbReference type="CTD" id="41230"/>
<name>A0A8I6RB51_CIMLE</name>
<feature type="domain" description="CULT" evidence="13">
    <location>
        <begin position="307"/>
        <end position="414"/>
    </location>
</feature>
<dbReference type="Gene3D" id="2.30.130.40">
    <property type="entry name" value="LON domain-like"/>
    <property type="match status" value="1"/>
</dbReference>
<evidence type="ECO:0000256" key="1">
    <source>
        <dbReference type="ARBA" id="ARBA00004123"/>
    </source>
</evidence>
<reference evidence="14" key="1">
    <citation type="submission" date="2022-01" db="UniProtKB">
        <authorList>
            <consortium name="EnsemblMetazoa"/>
        </authorList>
    </citation>
    <scope>IDENTIFICATION</scope>
</reference>
<comment type="function">
    <text evidence="11">Substrate recognition component of a DCX (DDB1-CUL4-X-box) E3 protein ligase complex that mediates the ubiquitination and subsequent proteasomal degradation of target proteins. Has an essential role in mediating growth by negatively regulating insulin signaling. It also has a role in maintaining presynaptic function in the neuromuscular junction synapses of third-instar larvae.</text>
</comment>
<dbReference type="EnsemblMetazoa" id="XM_014386406.2">
    <property type="protein sequence ID" value="XP_014241892.1"/>
    <property type="gene ID" value="LOC106662353"/>
</dbReference>
<evidence type="ECO:0000313" key="14">
    <source>
        <dbReference type="EnsemblMetazoa" id="XP_014241892.1"/>
    </source>
</evidence>
<comment type="pathway">
    <text evidence="2">Protein modification; protein ubiquitination.</text>
</comment>
<dbReference type="Pfam" id="PF02190">
    <property type="entry name" value="LON_substr_bdg"/>
    <property type="match status" value="1"/>
</dbReference>
<dbReference type="GO" id="GO:0046872">
    <property type="term" value="F:metal ion binding"/>
    <property type="evidence" value="ECO:0007669"/>
    <property type="project" value="UniProtKB-KW"/>
</dbReference>
<dbReference type="FunFam" id="2.170.150.20:FF:000005">
    <property type="entry name" value="Blast:Protein cereblon homolog"/>
    <property type="match status" value="1"/>
</dbReference>
<keyword evidence="5" id="KW-0479">Metal-binding</keyword>
<evidence type="ECO:0000256" key="4">
    <source>
        <dbReference type="ARBA" id="ARBA00014394"/>
    </source>
</evidence>
<dbReference type="GO" id="GO:0005634">
    <property type="term" value="C:nucleus"/>
    <property type="evidence" value="ECO:0007669"/>
    <property type="project" value="UniProtKB-SubCell"/>
</dbReference>
<sequence length="429" mass="48766">MDDDSNETASTDEEMSGYDIVRYPLEGVFRASDSPPNAAMEITDENGEATETFDEDLPPAHSYLGDNLESVSGRVILSEGSFTSLPLLPRSYGTLLPGQTFPLAVRDVSRTSMLRDCVEGNHTFGCVANRYHQCQEADVEIYGTTAEIYEFCSDIDTVCIRAKGRQRFRLINTRRSNGGYLIGDVEILPEIILPKPLSNLHYSSLSRVRGTHKAKCGHREAQLTHWPKWVYDQYDVDKVMDRVDKELSFLKQGLRKEKGRQAWPKDPSELSFWLATHLDAEDRLFIIKLNSPIQRLRWLLSLMGKCQQQFNCQSCKVQIGLQQDVFAMSTEGTQSTYVNPEGFLHDILTFLHAQNVALTSLPSSQFSWFPGYAWSIAVCSSCHRHIGWQFTSLSPRLKPKKFWGLTRHSLITVPKLDRDKDEDNFKPVI</sequence>
<evidence type="ECO:0000259" key="13">
    <source>
        <dbReference type="PROSITE" id="PS51788"/>
    </source>
</evidence>
<dbReference type="PROSITE" id="PS51788">
    <property type="entry name" value="CULT"/>
    <property type="match status" value="1"/>
</dbReference>
<comment type="subcellular location">
    <subcellularLocation>
        <location evidence="1">Nucleus</location>
    </subcellularLocation>
</comment>
<dbReference type="InterPro" id="IPR046336">
    <property type="entry name" value="Lon_prtase_N_sf"/>
</dbReference>
<evidence type="ECO:0000256" key="11">
    <source>
        <dbReference type="ARBA" id="ARBA00046075"/>
    </source>
</evidence>
<organism evidence="14 15">
    <name type="scientific">Cimex lectularius</name>
    <name type="common">Bed bug</name>
    <name type="synonym">Acanthia lectularia</name>
    <dbReference type="NCBI Taxonomy" id="79782"/>
    <lineage>
        <taxon>Eukaryota</taxon>
        <taxon>Metazoa</taxon>
        <taxon>Ecdysozoa</taxon>
        <taxon>Arthropoda</taxon>
        <taxon>Hexapoda</taxon>
        <taxon>Insecta</taxon>
        <taxon>Pterygota</taxon>
        <taxon>Neoptera</taxon>
        <taxon>Paraneoptera</taxon>
        <taxon>Hemiptera</taxon>
        <taxon>Heteroptera</taxon>
        <taxon>Panheteroptera</taxon>
        <taxon>Cimicomorpha</taxon>
        <taxon>Cimicidae</taxon>
        <taxon>Cimex</taxon>
    </lineage>
</organism>
<dbReference type="AlphaFoldDB" id="A0A8I6RB51"/>
<protein>
    <recommendedName>
        <fullName evidence="4">Protein cereblon</fullName>
    </recommendedName>
    <alternativeName>
        <fullName evidence="10">Protein ohgata</fullName>
    </alternativeName>
</protein>
<evidence type="ECO:0000256" key="2">
    <source>
        <dbReference type="ARBA" id="ARBA00004906"/>
    </source>
</evidence>